<dbReference type="OrthoDB" id="5781652at2"/>
<feature type="signal peptide" evidence="1">
    <location>
        <begin position="1"/>
        <end position="30"/>
    </location>
</feature>
<organism evidence="2 3">
    <name type="scientific">Thioalkalivibrio sulfidiphilus (strain HL-EbGR7)</name>
    <dbReference type="NCBI Taxonomy" id="396588"/>
    <lineage>
        <taxon>Bacteria</taxon>
        <taxon>Pseudomonadati</taxon>
        <taxon>Pseudomonadota</taxon>
        <taxon>Gammaproteobacteria</taxon>
        <taxon>Chromatiales</taxon>
        <taxon>Ectothiorhodospiraceae</taxon>
        <taxon>Thioalkalivibrio</taxon>
    </lineage>
</organism>
<dbReference type="Pfam" id="PF06226">
    <property type="entry name" value="DUF1007"/>
    <property type="match status" value="1"/>
</dbReference>
<feature type="chain" id="PRO_5002873197" description="DUF1007 family protein" evidence="1">
    <location>
        <begin position="31"/>
        <end position="223"/>
    </location>
</feature>
<dbReference type="InterPro" id="IPR010412">
    <property type="entry name" value="DUF1007"/>
</dbReference>
<keyword evidence="3" id="KW-1185">Reference proteome</keyword>
<dbReference type="KEGG" id="tgr:Tgr7_2975"/>
<sequence precursor="true">MQPFALQPLRRLLTGLVLFLTVLLSAQAHAHPHAWIDLRVAVVFDETGRITALRQVWRIDPFYSLVLLEEMATDARGNTPEEKLADIGNRMIENLTPYQYFTEVSHGGQRLQGFTVRDHGLVNAAGRLELGFTLVLPEPVNPETGPLSYAVFDPSYYIEILHDPDATVALEGASERCGLQIRQPRPDPVIVARAAALDANQTGDPDLGRHFTEHGEVRCDPAP</sequence>
<dbReference type="HOGENOM" id="CLU_088941_0_1_6"/>
<dbReference type="RefSeq" id="WP_012639509.1">
    <property type="nucleotide sequence ID" value="NC_011901.1"/>
</dbReference>
<name>B8GPC6_THISH</name>
<protein>
    <recommendedName>
        <fullName evidence="4">DUF1007 family protein</fullName>
    </recommendedName>
</protein>
<dbReference type="Proteomes" id="UP000002383">
    <property type="component" value="Chromosome"/>
</dbReference>
<evidence type="ECO:0000313" key="3">
    <source>
        <dbReference type="Proteomes" id="UP000002383"/>
    </source>
</evidence>
<dbReference type="eggNOG" id="COG3683">
    <property type="taxonomic scope" value="Bacteria"/>
</dbReference>
<dbReference type="EMBL" id="CP001339">
    <property type="protein sequence ID" value="ACL74046.1"/>
    <property type="molecule type" value="Genomic_DNA"/>
</dbReference>
<evidence type="ECO:0000313" key="2">
    <source>
        <dbReference type="EMBL" id="ACL74046.1"/>
    </source>
</evidence>
<evidence type="ECO:0000256" key="1">
    <source>
        <dbReference type="SAM" id="SignalP"/>
    </source>
</evidence>
<dbReference type="STRING" id="396588.Tgr7_2975"/>
<dbReference type="AlphaFoldDB" id="B8GPC6"/>
<proteinExistence type="predicted"/>
<gene>
    <name evidence="2" type="ordered locus">Tgr7_2975</name>
</gene>
<accession>B8GPC6</accession>
<evidence type="ECO:0008006" key="4">
    <source>
        <dbReference type="Google" id="ProtNLM"/>
    </source>
</evidence>
<reference evidence="2 3" key="1">
    <citation type="journal article" date="2011" name="Stand. Genomic Sci.">
        <title>Complete genome sequence of 'Thioalkalivibrio sulfidophilus' HL-EbGr7.</title>
        <authorList>
            <person name="Muyzer G."/>
            <person name="Sorokin D.Y."/>
            <person name="Mavromatis K."/>
            <person name="Lapidus A."/>
            <person name="Clum A."/>
            <person name="Ivanova N."/>
            <person name="Pati A."/>
            <person name="d'Haeseleer P."/>
            <person name="Woyke T."/>
            <person name="Kyrpides N.C."/>
        </authorList>
    </citation>
    <scope>NUCLEOTIDE SEQUENCE [LARGE SCALE GENOMIC DNA]</scope>
    <source>
        <strain evidence="2 3">HL-EbGR7</strain>
    </source>
</reference>
<keyword evidence="1" id="KW-0732">Signal</keyword>